<dbReference type="OrthoDB" id="6429669at2759"/>
<feature type="signal peptide" evidence="1">
    <location>
        <begin position="1"/>
        <end position="18"/>
    </location>
</feature>
<keyword evidence="3" id="KW-1185">Reference proteome</keyword>
<evidence type="ECO:0008006" key="4">
    <source>
        <dbReference type="Google" id="ProtNLM"/>
    </source>
</evidence>
<evidence type="ECO:0000313" key="2">
    <source>
        <dbReference type="EMBL" id="GBM03050.1"/>
    </source>
</evidence>
<dbReference type="EMBL" id="BGPR01000186">
    <property type="protein sequence ID" value="GBM03050.1"/>
    <property type="molecule type" value="Genomic_DNA"/>
</dbReference>
<dbReference type="Gene3D" id="3.30.420.10">
    <property type="entry name" value="Ribonuclease H-like superfamily/Ribonuclease H"/>
    <property type="match status" value="2"/>
</dbReference>
<accession>A0A4Y2CFH8</accession>
<dbReference type="GO" id="GO:0003676">
    <property type="term" value="F:nucleic acid binding"/>
    <property type="evidence" value="ECO:0007669"/>
    <property type="project" value="InterPro"/>
</dbReference>
<gene>
    <name evidence="2" type="ORF">AVEN_14561_1</name>
</gene>
<keyword evidence="1" id="KW-0732">Signal</keyword>
<feature type="chain" id="PRO_5021481899" description="Transposable element Tc1 transposase" evidence="1">
    <location>
        <begin position="19"/>
        <end position="168"/>
    </location>
</feature>
<proteinExistence type="predicted"/>
<dbReference type="AlphaFoldDB" id="A0A4Y2CFH8"/>
<organism evidence="2 3">
    <name type="scientific">Araneus ventricosus</name>
    <name type="common">Orbweaver spider</name>
    <name type="synonym">Epeira ventricosa</name>
    <dbReference type="NCBI Taxonomy" id="182803"/>
    <lineage>
        <taxon>Eukaryota</taxon>
        <taxon>Metazoa</taxon>
        <taxon>Ecdysozoa</taxon>
        <taxon>Arthropoda</taxon>
        <taxon>Chelicerata</taxon>
        <taxon>Arachnida</taxon>
        <taxon>Araneae</taxon>
        <taxon>Araneomorphae</taxon>
        <taxon>Entelegynae</taxon>
        <taxon>Araneoidea</taxon>
        <taxon>Araneidae</taxon>
        <taxon>Araneus</taxon>
    </lineage>
</organism>
<reference evidence="2 3" key="1">
    <citation type="journal article" date="2019" name="Sci. Rep.">
        <title>Orb-weaving spider Araneus ventricosus genome elucidates the spidroin gene catalogue.</title>
        <authorList>
            <person name="Kono N."/>
            <person name="Nakamura H."/>
            <person name="Ohtoshi R."/>
            <person name="Moran D.A.P."/>
            <person name="Shinohara A."/>
            <person name="Yoshida Y."/>
            <person name="Fujiwara M."/>
            <person name="Mori M."/>
            <person name="Tomita M."/>
            <person name="Arakawa K."/>
        </authorList>
    </citation>
    <scope>NUCLEOTIDE SEQUENCE [LARGE SCALE GENOMIC DNA]</scope>
</reference>
<dbReference type="Proteomes" id="UP000499080">
    <property type="component" value="Unassembled WGS sequence"/>
</dbReference>
<evidence type="ECO:0000313" key="3">
    <source>
        <dbReference type="Proteomes" id="UP000499080"/>
    </source>
</evidence>
<sequence>MGFRVLLLTARHTASCLAWARQHRHWTVDGWKHVTWFDESRFQLFRADGRVRIWRQPHESMAPTCQQGTVQSGRASVMVMSLCIGLDMGPLIRPVTSLTDMNIIESIWDAFQRDVQERSSPPRTPMDFWTLLQDSWCELPPGYFQTLVEIMPRRIAALLRARGDPTRY</sequence>
<dbReference type="InterPro" id="IPR036397">
    <property type="entry name" value="RNaseH_sf"/>
</dbReference>
<comment type="caution">
    <text evidence="2">The sequence shown here is derived from an EMBL/GenBank/DDBJ whole genome shotgun (WGS) entry which is preliminary data.</text>
</comment>
<protein>
    <recommendedName>
        <fullName evidence="4">Transposable element Tc1 transposase</fullName>
    </recommendedName>
</protein>
<evidence type="ECO:0000256" key="1">
    <source>
        <dbReference type="SAM" id="SignalP"/>
    </source>
</evidence>
<name>A0A4Y2CFH8_ARAVE</name>